<evidence type="ECO:0000256" key="3">
    <source>
        <dbReference type="ARBA" id="ARBA00023163"/>
    </source>
</evidence>
<keyword evidence="2" id="KW-0238">DNA-binding</keyword>
<dbReference type="SUPFAM" id="SSF46894">
    <property type="entry name" value="C-terminal effector domain of the bipartite response regulators"/>
    <property type="match status" value="1"/>
</dbReference>
<dbReference type="SMART" id="SM00421">
    <property type="entry name" value="HTH_LUXR"/>
    <property type="match status" value="1"/>
</dbReference>
<keyword evidence="3" id="KW-0804">Transcription</keyword>
<reference evidence="5 6" key="1">
    <citation type="submission" date="2020-04" db="EMBL/GenBank/DDBJ databases">
        <title>Genome sequencing of novel species.</title>
        <authorList>
            <person name="Heo J."/>
            <person name="Kim S.-J."/>
            <person name="Kim J.-S."/>
            <person name="Hong S.-B."/>
            <person name="Kwon S.-W."/>
        </authorList>
    </citation>
    <scope>NUCLEOTIDE SEQUENCE [LARGE SCALE GENOMIC DNA]</scope>
    <source>
        <strain evidence="5 6">MFER-1</strain>
    </source>
</reference>
<evidence type="ECO:0000313" key="5">
    <source>
        <dbReference type="EMBL" id="QJD85155.1"/>
    </source>
</evidence>
<dbReference type="SUPFAM" id="SSF52540">
    <property type="entry name" value="P-loop containing nucleoside triphosphate hydrolases"/>
    <property type="match status" value="1"/>
</dbReference>
<evidence type="ECO:0000313" key="6">
    <source>
        <dbReference type="Proteomes" id="UP000502248"/>
    </source>
</evidence>
<dbReference type="CDD" id="cd06170">
    <property type="entry name" value="LuxR_C_like"/>
    <property type="match status" value="1"/>
</dbReference>
<dbReference type="GO" id="GO:0006355">
    <property type="term" value="P:regulation of DNA-templated transcription"/>
    <property type="evidence" value="ECO:0007669"/>
    <property type="project" value="InterPro"/>
</dbReference>
<dbReference type="PANTHER" id="PTHR44688:SF16">
    <property type="entry name" value="DNA-BINDING TRANSCRIPTIONAL ACTIVATOR DEVR_DOSR"/>
    <property type="match status" value="1"/>
</dbReference>
<evidence type="ECO:0000256" key="2">
    <source>
        <dbReference type="ARBA" id="ARBA00023125"/>
    </source>
</evidence>
<dbReference type="Proteomes" id="UP000502248">
    <property type="component" value="Chromosome"/>
</dbReference>
<keyword evidence="1" id="KW-0805">Transcription regulation</keyword>
<dbReference type="PRINTS" id="PR00038">
    <property type="entry name" value="HTHLUXR"/>
</dbReference>
<dbReference type="GO" id="GO:0003677">
    <property type="term" value="F:DNA binding"/>
    <property type="evidence" value="ECO:0007669"/>
    <property type="project" value="UniProtKB-KW"/>
</dbReference>
<dbReference type="InterPro" id="IPR036388">
    <property type="entry name" value="WH-like_DNA-bd_sf"/>
</dbReference>
<sequence length="675" mass="77869">MGETFGHRMRELMEDHFVGREFELRFFEQFLTGMTERSERIINVYGTAGIGKSYLLDRYERISRQGGAATVSIDVREAYGRIEAFCRMILFALEQDEGPGHQENVEQRAVNAINDSASKRKTVLLIDGYEEIGGLDYELRHRWLPRLDSNVLIVIAGRFPLEGPWRYSPAWKRLIARLALTELSYEDIRMYLLGLGFQDDQVIDTLWLRTLGHPLSLSLLMPAGEGEQDPRPSEWEPVDDRIHHWLQEAPDEELRQLLYACSVPRTFHQDLLTEIIGKEVTATLFSRLIGLSFMMRNARGWQLTQIVWESMRGSFKERMPETFKVYSDRTMRHYERKVDEGLRLQEERAWEVAQMMRFSSNALLRAHLRHSRESNHYLEPVDSSNLNEVKEYVRRRLGNANPLKIRCSDTESGTMFRFEMTGEQSVRRLRIIEVDELLNFGSNALQLLRSRQGEVVGVFAIVPIHGQTLNYLLNAPLSRAYFRSLDPKRIQELRTPAESPAGWYVYGIDITRLEDERLRSDIVHTLFEKMLSGGLLVQSPPPLDYYHHACEGLGFEKVQGCDHFAYGDGEEASTFIIDTRGERLKDYLRKMIPELTLIEEKREIASMLEIGGLHELTAREREVAEQLAKGLSNAEIASILYISEAAVKKHINTMLSKYGFKNRTQLARKILGGST</sequence>
<dbReference type="PANTHER" id="PTHR44688">
    <property type="entry name" value="DNA-BINDING TRANSCRIPTIONAL ACTIVATOR DEVR_DOSR"/>
    <property type="match status" value="1"/>
</dbReference>
<organism evidence="5 6">
    <name type="scientific">Cohnella herbarum</name>
    <dbReference type="NCBI Taxonomy" id="2728023"/>
    <lineage>
        <taxon>Bacteria</taxon>
        <taxon>Bacillati</taxon>
        <taxon>Bacillota</taxon>
        <taxon>Bacilli</taxon>
        <taxon>Bacillales</taxon>
        <taxon>Paenibacillaceae</taxon>
        <taxon>Cohnella</taxon>
    </lineage>
</organism>
<protein>
    <submittedName>
        <fullName evidence="5">AAA family ATPase</fullName>
    </submittedName>
</protein>
<proteinExistence type="predicted"/>
<dbReference type="Gene3D" id="1.10.10.10">
    <property type="entry name" value="Winged helix-like DNA-binding domain superfamily/Winged helix DNA-binding domain"/>
    <property type="match status" value="1"/>
</dbReference>
<dbReference type="AlphaFoldDB" id="A0A7Z2VLT3"/>
<evidence type="ECO:0000259" key="4">
    <source>
        <dbReference type="PROSITE" id="PS50043"/>
    </source>
</evidence>
<dbReference type="PROSITE" id="PS50043">
    <property type="entry name" value="HTH_LUXR_2"/>
    <property type="match status" value="1"/>
</dbReference>
<feature type="domain" description="HTH luxR-type" evidence="4">
    <location>
        <begin position="609"/>
        <end position="674"/>
    </location>
</feature>
<dbReference type="InterPro" id="IPR000792">
    <property type="entry name" value="Tscrpt_reg_LuxR_C"/>
</dbReference>
<dbReference type="Pfam" id="PF00196">
    <property type="entry name" value="GerE"/>
    <property type="match status" value="1"/>
</dbReference>
<dbReference type="InterPro" id="IPR016032">
    <property type="entry name" value="Sig_transdc_resp-reg_C-effctor"/>
</dbReference>
<dbReference type="KEGG" id="cheb:HH215_19575"/>
<dbReference type="RefSeq" id="WP_169281421.1">
    <property type="nucleotide sequence ID" value="NZ_CP051680.1"/>
</dbReference>
<name>A0A7Z2VLT3_9BACL</name>
<gene>
    <name evidence="5" type="ORF">HH215_19575</name>
</gene>
<evidence type="ECO:0000256" key="1">
    <source>
        <dbReference type="ARBA" id="ARBA00023015"/>
    </source>
</evidence>
<dbReference type="InterPro" id="IPR027417">
    <property type="entry name" value="P-loop_NTPase"/>
</dbReference>
<keyword evidence="6" id="KW-1185">Reference proteome</keyword>
<accession>A0A7Z2VLT3</accession>
<dbReference type="InterPro" id="IPR049945">
    <property type="entry name" value="AAA_22"/>
</dbReference>
<dbReference type="Pfam" id="PF13401">
    <property type="entry name" value="AAA_22"/>
    <property type="match status" value="1"/>
</dbReference>
<dbReference type="EMBL" id="CP051680">
    <property type="protein sequence ID" value="QJD85155.1"/>
    <property type="molecule type" value="Genomic_DNA"/>
</dbReference>
<dbReference type="Gene3D" id="3.40.50.300">
    <property type="entry name" value="P-loop containing nucleotide triphosphate hydrolases"/>
    <property type="match status" value="1"/>
</dbReference>